<reference evidence="13 14" key="1">
    <citation type="submission" date="2020-08" db="EMBL/GenBank/DDBJ databases">
        <title>Lysobacter sp. II4 sp. nov., isolated from soil.</title>
        <authorList>
            <person name="Woo C.Y."/>
            <person name="Kim J."/>
        </authorList>
    </citation>
    <scope>NUCLEOTIDE SEQUENCE [LARGE SCALE GENOMIC DNA]</scope>
    <source>
        <strain evidence="13 14">II4</strain>
    </source>
</reference>
<evidence type="ECO:0000256" key="6">
    <source>
        <dbReference type="ARBA" id="ARBA00022692"/>
    </source>
</evidence>
<protein>
    <recommendedName>
        <fullName evidence="2">Type II secretion system protein H</fullName>
    </recommendedName>
    <alternativeName>
        <fullName evidence="10">General secretion pathway protein H</fullName>
    </alternativeName>
</protein>
<keyword evidence="8 11" id="KW-0472">Membrane</keyword>
<dbReference type="RefSeq" id="WP_187712396.1">
    <property type="nucleotide sequence ID" value="NZ_CP060820.1"/>
</dbReference>
<evidence type="ECO:0000256" key="3">
    <source>
        <dbReference type="ARBA" id="ARBA00022475"/>
    </source>
</evidence>
<keyword evidence="5" id="KW-0997">Cell inner membrane</keyword>
<evidence type="ECO:0000313" key="13">
    <source>
        <dbReference type="EMBL" id="QNP40958.1"/>
    </source>
</evidence>
<dbReference type="EMBL" id="CP060820">
    <property type="protein sequence ID" value="QNP40958.1"/>
    <property type="molecule type" value="Genomic_DNA"/>
</dbReference>
<dbReference type="PROSITE" id="PS00409">
    <property type="entry name" value="PROKAR_NTER_METHYL"/>
    <property type="match status" value="1"/>
</dbReference>
<evidence type="ECO:0000256" key="9">
    <source>
        <dbReference type="ARBA" id="ARBA00025772"/>
    </source>
</evidence>
<keyword evidence="4" id="KW-0488">Methylation</keyword>
<accession>A0A7H0FY42</accession>
<feature type="transmembrane region" description="Helical" evidence="11">
    <location>
        <begin position="63"/>
        <end position="86"/>
    </location>
</feature>
<dbReference type="Pfam" id="PF07963">
    <property type="entry name" value="N_methyl"/>
    <property type="match status" value="1"/>
</dbReference>
<feature type="domain" description="General secretion pathway GspH" evidence="12">
    <location>
        <begin position="98"/>
        <end position="223"/>
    </location>
</feature>
<dbReference type="Gene3D" id="3.55.40.10">
    <property type="entry name" value="minor pseudopilin epsh domain"/>
    <property type="match status" value="1"/>
</dbReference>
<dbReference type="GO" id="GO:0015628">
    <property type="term" value="P:protein secretion by the type II secretion system"/>
    <property type="evidence" value="ECO:0007669"/>
    <property type="project" value="InterPro"/>
</dbReference>
<organism evidence="13 14">
    <name type="scientific">Agrilutibacter terrestris</name>
    <dbReference type="NCBI Taxonomy" id="2865112"/>
    <lineage>
        <taxon>Bacteria</taxon>
        <taxon>Pseudomonadati</taxon>
        <taxon>Pseudomonadota</taxon>
        <taxon>Gammaproteobacteria</taxon>
        <taxon>Lysobacterales</taxon>
        <taxon>Lysobacteraceae</taxon>
        <taxon>Agrilutibacter</taxon>
    </lineage>
</organism>
<dbReference type="Pfam" id="PF12019">
    <property type="entry name" value="GspH"/>
    <property type="match status" value="1"/>
</dbReference>
<evidence type="ECO:0000256" key="4">
    <source>
        <dbReference type="ARBA" id="ARBA00022481"/>
    </source>
</evidence>
<keyword evidence="6 11" id="KW-0812">Transmembrane</keyword>
<evidence type="ECO:0000256" key="10">
    <source>
        <dbReference type="ARBA" id="ARBA00030775"/>
    </source>
</evidence>
<evidence type="ECO:0000256" key="2">
    <source>
        <dbReference type="ARBA" id="ARBA00021549"/>
    </source>
</evidence>
<evidence type="ECO:0000256" key="5">
    <source>
        <dbReference type="ARBA" id="ARBA00022519"/>
    </source>
</evidence>
<evidence type="ECO:0000256" key="11">
    <source>
        <dbReference type="SAM" id="Phobius"/>
    </source>
</evidence>
<dbReference type="NCBIfam" id="TIGR02532">
    <property type="entry name" value="IV_pilin_GFxxxE"/>
    <property type="match status" value="1"/>
</dbReference>
<dbReference type="InterPro" id="IPR045584">
    <property type="entry name" value="Pilin-like"/>
</dbReference>
<dbReference type="KEGG" id="lsx:H8B22_01520"/>
<dbReference type="InterPro" id="IPR012902">
    <property type="entry name" value="N_methyl_site"/>
</dbReference>
<evidence type="ECO:0000259" key="12">
    <source>
        <dbReference type="Pfam" id="PF12019"/>
    </source>
</evidence>
<comment type="similarity">
    <text evidence="9">Belongs to the GSP H family.</text>
</comment>
<keyword evidence="7 11" id="KW-1133">Transmembrane helix</keyword>
<keyword evidence="3" id="KW-1003">Cell membrane</keyword>
<proteinExistence type="inferred from homology"/>
<dbReference type="InterPro" id="IPR022346">
    <property type="entry name" value="T2SS_GspH"/>
</dbReference>
<evidence type="ECO:0000256" key="7">
    <source>
        <dbReference type="ARBA" id="ARBA00022989"/>
    </source>
</evidence>
<dbReference type="GO" id="GO:0015627">
    <property type="term" value="C:type II protein secretion system complex"/>
    <property type="evidence" value="ECO:0007669"/>
    <property type="project" value="InterPro"/>
</dbReference>
<comment type="subcellular location">
    <subcellularLocation>
        <location evidence="1">Cell inner membrane</location>
        <topology evidence="1">Single-pass membrane protein</topology>
    </subcellularLocation>
</comment>
<dbReference type="GO" id="GO:0005886">
    <property type="term" value="C:plasma membrane"/>
    <property type="evidence" value="ECO:0007669"/>
    <property type="project" value="UniProtKB-SubCell"/>
</dbReference>
<dbReference type="SUPFAM" id="SSF54523">
    <property type="entry name" value="Pili subunits"/>
    <property type="match status" value="1"/>
</dbReference>
<sequence>MHGDNRGAQVGQAITLAMAARRCSLPRRSVAIAANDTNGAGATVRPAAFSATGMPRRLPPQGFTLVELMVAMAVLAILAVAAMPALQGVVNGNRLRAAANETIATLQSARIAAVRFNRRAVACMSADPNAAVPSCQAVDASGWIVFLDANRDGQYAASERLIRRASVTGSVQLLGSAALNSRVTFNADGMARDAGGSLLNAAVGVCLPTTQPQDNESTVSISAGSRIRVSRKNAAGKCITPGDVP</sequence>
<evidence type="ECO:0000256" key="1">
    <source>
        <dbReference type="ARBA" id="ARBA00004377"/>
    </source>
</evidence>
<evidence type="ECO:0000256" key="8">
    <source>
        <dbReference type="ARBA" id="ARBA00023136"/>
    </source>
</evidence>
<gene>
    <name evidence="13" type="ORF">H8B22_01520</name>
</gene>
<dbReference type="AlphaFoldDB" id="A0A7H0FY42"/>
<dbReference type="Proteomes" id="UP000516018">
    <property type="component" value="Chromosome"/>
</dbReference>
<evidence type="ECO:0000313" key="14">
    <source>
        <dbReference type="Proteomes" id="UP000516018"/>
    </source>
</evidence>
<name>A0A7H0FY42_9GAMM</name>
<keyword evidence="14" id="KW-1185">Reference proteome</keyword>